<evidence type="ECO:0000313" key="3">
    <source>
        <dbReference type="Proteomes" id="UP001057085"/>
    </source>
</evidence>
<keyword evidence="3" id="KW-1185">Reference proteome</keyword>
<feature type="region of interest" description="Disordered" evidence="1">
    <location>
        <begin position="295"/>
        <end position="318"/>
    </location>
</feature>
<sequence length="493" mass="51681">MADVTVPDRPVLAHLPNVELMHAGTWSASTGVHTFTADDFAFAVAALDCPAVRRPYLKLGHTDPRFDGEPACGWIDNLHTASEGRALVGDYVGMPGWLGDADENGHSVLASAYPDRSIEGQWDFRCALGHTHPFVLTAVALLGVTPPAIGTLTSLQDVGALYGVAASSAHGGTPVSIQMKGTAMPNPKPRTVAAGVTTEDVRRAYYDNAGWDVWIEEMHLDPLQLIVIDDSDGSRSRIPITVDPNGDGTDGVTFGQPVPVVVRYEDAAADPASDPVADPAVAASANTQIVRYANRAESRPGESPRASSTPAAASAAGSHLKGGSAVALTLTDEQETSIREALGLAEDADADAIVTAVEDLATAPEGEGEPEAAASATTPSSVAAAAARLGLRVVDDEALEARLSRGDAAFERLEREDRERVVDAALADGKITPARRDHWLTLMSADREGTTALLEGLPKELAVPLSEVGHGRDSEVSASTNVRESDVFKNWSI</sequence>
<feature type="compositionally biased region" description="Low complexity" evidence="1">
    <location>
        <begin position="306"/>
        <end position="318"/>
    </location>
</feature>
<protein>
    <submittedName>
        <fullName evidence="2">Capsid maturation protease</fullName>
    </submittedName>
</protein>
<dbReference type="InterPro" id="IPR012106">
    <property type="entry name" value="Phage_Mu_Gp1"/>
</dbReference>
<dbReference type="Pfam" id="PF10123">
    <property type="entry name" value="Mu-like_Pro"/>
    <property type="match status" value="1"/>
</dbReference>
<dbReference type="Proteomes" id="UP001057085">
    <property type="component" value="Segment"/>
</dbReference>
<proteinExistence type="predicted"/>
<dbReference type="EMBL" id="ON191532">
    <property type="protein sequence ID" value="URG17494.1"/>
    <property type="molecule type" value="Genomic_DNA"/>
</dbReference>
<dbReference type="GO" id="GO:0008233">
    <property type="term" value="F:peptidase activity"/>
    <property type="evidence" value="ECO:0007669"/>
    <property type="project" value="UniProtKB-KW"/>
</dbReference>
<keyword evidence="2" id="KW-0378">Hydrolase</keyword>
<organism evidence="2 3">
    <name type="scientific">Rhodococcus phage Mbo4</name>
    <dbReference type="NCBI Taxonomy" id="2936912"/>
    <lineage>
        <taxon>Viruses</taxon>
        <taxon>Duplodnaviria</taxon>
        <taxon>Heunggongvirae</taxon>
        <taxon>Uroviricota</taxon>
        <taxon>Caudoviricetes</taxon>
        <taxon>Mboquatrovirus</taxon>
        <taxon>Mboquatrovirus Mbo4</taxon>
    </lineage>
</organism>
<evidence type="ECO:0000256" key="1">
    <source>
        <dbReference type="SAM" id="MobiDB-lite"/>
    </source>
</evidence>
<reference evidence="2" key="1">
    <citation type="submission" date="2022-04" db="EMBL/GenBank/DDBJ databases">
        <authorList>
            <person name="Hwangbo M."/>
            <person name="Wang B."/>
            <person name="Yang S.-H."/>
            <person name="Gill J.J."/>
            <person name="Chu K.-H."/>
            <person name="Young R."/>
        </authorList>
    </citation>
    <scope>NUCLEOTIDE SEQUENCE</scope>
</reference>
<accession>A0A9E7IEK2</accession>
<evidence type="ECO:0000313" key="2">
    <source>
        <dbReference type="EMBL" id="URG17494.1"/>
    </source>
</evidence>
<name>A0A9E7IEK2_9CAUD</name>
<gene>
    <name evidence="2" type="ORF">Mbo4_004</name>
</gene>
<keyword evidence="2" id="KW-0645">Protease</keyword>
<dbReference type="GO" id="GO:0006508">
    <property type="term" value="P:proteolysis"/>
    <property type="evidence" value="ECO:0007669"/>
    <property type="project" value="UniProtKB-KW"/>
</dbReference>